<keyword evidence="1" id="KW-0732">Signal</keyword>
<dbReference type="PROSITE" id="PS51318">
    <property type="entry name" value="TAT"/>
    <property type="match status" value="1"/>
</dbReference>
<dbReference type="SUPFAM" id="SSF53850">
    <property type="entry name" value="Periplasmic binding protein-like II"/>
    <property type="match status" value="1"/>
</dbReference>
<sequence length="426" mass="46182">MQRRGFLKAAAGAAGAAALPLSACGDGSGDGEVTLKLVAAEYGTGESDTSRRYWEQLAAKFSNQTSGISVDVEIIPWEDIDAKVDRMVEDGNAPDIAQMGPYAAYSSRDLLYSTDELLSITTQANFVPSLAGAGEVNRVQYGMPFVSSSRLLFYNKTLFEAAGLGTDPEDAPKDWDELLDAAQALKDAGVKIPYALPLGPEEAQAETLMWMISGGGAYTDDVGSYTIDSEQNIHTFNWIRDNLVGAGLTYAAPSETNRRTAFADFVKGDVGMLFGHPTLMQDARQEKVDFGIALKLPGRDGPSESTMGVADWIMAFKANGHRSEIGKFLDFVFEDTNVLKFTQRYDLLPTTVSGVERLSEGRKDLQPFLDHLQTAVFYPDNKTSWARVNAELKKQIGKAAEAGGEPPERVLANLQSIAESASTREE</sequence>
<evidence type="ECO:0000313" key="2">
    <source>
        <dbReference type="EMBL" id="GAA1501839.1"/>
    </source>
</evidence>
<dbReference type="PANTHER" id="PTHR43649">
    <property type="entry name" value="ARABINOSE-BINDING PROTEIN-RELATED"/>
    <property type="match status" value="1"/>
</dbReference>
<evidence type="ECO:0000256" key="1">
    <source>
        <dbReference type="SAM" id="SignalP"/>
    </source>
</evidence>
<dbReference type="InterPro" id="IPR006311">
    <property type="entry name" value="TAT_signal"/>
</dbReference>
<protein>
    <submittedName>
        <fullName evidence="2">Extracellular solute-binding protein</fullName>
    </submittedName>
</protein>
<name>A0ABN1ZPF1_9ACTN</name>
<dbReference type="RefSeq" id="WP_344294068.1">
    <property type="nucleotide sequence ID" value="NZ_BAAAPF010000322.1"/>
</dbReference>
<feature type="chain" id="PRO_5047357374" evidence="1">
    <location>
        <begin position="24"/>
        <end position="426"/>
    </location>
</feature>
<comment type="caution">
    <text evidence="2">The sequence shown here is derived from an EMBL/GenBank/DDBJ whole genome shotgun (WGS) entry which is preliminary data.</text>
</comment>
<dbReference type="InterPro" id="IPR006059">
    <property type="entry name" value="SBP"/>
</dbReference>
<dbReference type="Pfam" id="PF01547">
    <property type="entry name" value="SBP_bac_1"/>
    <property type="match status" value="1"/>
</dbReference>
<accession>A0ABN1ZPF1</accession>
<proteinExistence type="predicted"/>
<evidence type="ECO:0000313" key="3">
    <source>
        <dbReference type="Proteomes" id="UP001500443"/>
    </source>
</evidence>
<gene>
    <name evidence="2" type="ORF">GCM10009802_58720</name>
</gene>
<dbReference type="InterPro" id="IPR050490">
    <property type="entry name" value="Bact_solute-bd_prot1"/>
</dbReference>
<dbReference type="PANTHER" id="PTHR43649:SF30">
    <property type="entry name" value="ABC TRANSPORTER SUBSTRATE-BINDING PROTEIN"/>
    <property type="match status" value="1"/>
</dbReference>
<dbReference type="Gene3D" id="3.40.190.10">
    <property type="entry name" value="Periplasmic binding protein-like II"/>
    <property type="match status" value="1"/>
</dbReference>
<dbReference type="Proteomes" id="UP001500443">
    <property type="component" value="Unassembled WGS sequence"/>
</dbReference>
<keyword evidence="3" id="KW-1185">Reference proteome</keyword>
<feature type="signal peptide" evidence="1">
    <location>
        <begin position="1"/>
        <end position="23"/>
    </location>
</feature>
<organism evidence="2 3">
    <name type="scientific">Streptomyces synnematoformans</name>
    <dbReference type="NCBI Taxonomy" id="415721"/>
    <lineage>
        <taxon>Bacteria</taxon>
        <taxon>Bacillati</taxon>
        <taxon>Actinomycetota</taxon>
        <taxon>Actinomycetes</taxon>
        <taxon>Kitasatosporales</taxon>
        <taxon>Streptomycetaceae</taxon>
        <taxon>Streptomyces</taxon>
    </lineage>
</organism>
<dbReference type="EMBL" id="BAAAPF010000322">
    <property type="protein sequence ID" value="GAA1501839.1"/>
    <property type="molecule type" value="Genomic_DNA"/>
</dbReference>
<reference evidence="2 3" key="1">
    <citation type="journal article" date="2019" name="Int. J. Syst. Evol. Microbiol.">
        <title>The Global Catalogue of Microorganisms (GCM) 10K type strain sequencing project: providing services to taxonomists for standard genome sequencing and annotation.</title>
        <authorList>
            <consortium name="The Broad Institute Genomics Platform"/>
            <consortium name="The Broad Institute Genome Sequencing Center for Infectious Disease"/>
            <person name="Wu L."/>
            <person name="Ma J."/>
        </authorList>
    </citation>
    <scope>NUCLEOTIDE SEQUENCE [LARGE SCALE GENOMIC DNA]</scope>
    <source>
        <strain evidence="2 3">JCM 15481</strain>
    </source>
</reference>